<dbReference type="FunFam" id="3.40.50.10140:FF:000007">
    <property type="entry name" value="Disease resistance protein (TIR-NBS-LRR class)"/>
    <property type="match status" value="2"/>
</dbReference>
<comment type="caution">
    <text evidence="3">The sequence shown here is derived from an EMBL/GenBank/DDBJ whole genome shotgun (WGS) entry which is preliminary data.</text>
</comment>
<dbReference type="GO" id="GO:0007165">
    <property type="term" value="P:signal transduction"/>
    <property type="evidence" value="ECO:0007669"/>
    <property type="project" value="InterPro"/>
</dbReference>
<dbReference type="SMART" id="SM00255">
    <property type="entry name" value="TIR"/>
    <property type="match status" value="2"/>
</dbReference>
<dbReference type="SUPFAM" id="SSF52200">
    <property type="entry name" value="Toll/Interleukin receptor TIR domain"/>
    <property type="match status" value="2"/>
</dbReference>
<dbReference type="PROSITE" id="PS50104">
    <property type="entry name" value="TIR"/>
    <property type="match status" value="2"/>
</dbReference>
<dbReference type="PANTHER" id="PTHR32009:SF155">
    <property type="entry name" value="DISEASE RESISTANCE PROTEIN (TIR-NBS-LRR CLASS)"/>
    <property type="match status" value="1"/>
</dbReference>
<dbReference type="Gene3D" id="3.40.50.10140">
    <property type="entry name" value="Toll/interleukin-1 receptor homology (TIR) domain"/>
    <property type="match status" value="2"/>
</dbReference>
<evidence type="ECO:0000313" key="3">
    <source>
        <dbReference type="EMBL" id="PON95639.1"/>
    </source>
</evidence>
<dbReference type="FunCoup" id="A0A2P5FCX0">
    <property type="interactions" value="12"/>
</dbReference>
<sequence length="346" mass="39130">ALQQSKIDTFPNDDKLKGGDEISQALLDAIEDSRISVVIFSKKYANSWWCLDELVHILRCMEKKNQIVVPVFYHVNPSNVRKQQGSYADAFAKLEERFKDQIIHKWRAALKVAADLLGWDHIASNTGTDSELIEKIVNDILGKLNLNMSSSDHLKSLVGTHKSIEDVTSLSSDAPSVGIWGIGGLDSDQLPTSASASRKKYDVFISFRGEDTRKNFTSHLRKALVNEKLETYIDERLVRGDEISQSLLHAIEDSQISVIIFSENYASSSWCLDELLRILYCRETNKQIVLPVFYHVDPSDVRWQRGSYAVAFAKQEARFKDMIINKWRTALTTAANLSGWDASTTR</sequence>
<evidence type="ECO:0000259" key="2">
    <source>
        <dbReference type="PROSITE" id="PS50104"/>
    </source>
</evidence>
<dbReference type="Pfam" id="PF01582">
    <property type="entry name" value="TIR"/>
    <property type="match status" value="2"/>
</dbReference>
<evidence type="ECO:0000256" key="1">
    <source>
        <dbReference type="ARBA" id="ARBA00023027"/>
    </source>
</evidence>
<feature type="domain" description="TIR" evidence="2">
    <location>
        <begin position="1"/>
        <end position="144"/>
    </location>
</feature>
<dbReference type="InterPro" id="IPR035897">
    <property type="entry name" value="Toll_tir_struct_dom_sf"/>
</dbReference>
<dbReference type="InParanoid" id="A0A2P5FCX0"/>
<keyword evidence="4" id="KW-1185">Reference proteome</keyword>
<dbReference type="InterPro" id="IPR000157">
    <property type="entry name" value="TIR_dom"/>
</dbReference>
<feature type="domain" description="TIR" evidence="2">
    <location>
        <begin position="199"/>
        <end position="346"/>
    </location>
</feature>
<dbReference type="AlphaFoldDB" id="A0A2P5FCX0"/>
<protein>
    <recommendedName>
        <fullName evidence="2">TIR domain-containing protein</fullName>
    </recommendedName>
</protein>
<evidence type="ECO:0000313" key="4">
    <source>
        <dbReference type="Proteomes" id="UP000237000"/>
    </source>
</evidence>
<proteinExistence type="predicted"/>
<dbReference type="PANTHER" id="PTHR32009">
    <property type="entry name" value="TMV RESISTANCE PROTEIN N-LIKE"/>
    <property type="match status" value="1"/>
</dbReference>
<reference evidence="4" key="1">
    <citation type="submission" date="2016-06" db="EMBL/GenBank/DDBJ databases">
        <title>Parallel loss of symbiosis genes in relatives of nitrogen-fixing non-legume Parasponia.</title>
        <authorList>
            <person name="Van Velzen R."/>
            <person name="Holmer R."/>
            <person name="Bu F."/>
            <person name="Rutten L."/>
            <person name="Van Zeijl A."/>
            <person name="Liu W."/>
            <person name="Santuari L."/>
            <person name="Cao Q."/>
            <person name="Sharma T."/>
            <person name="Shen D."/>
            <person name="Roswanjaya Y."/>
            <person name="Wardhani T."/>
            <person name="Kalhor M.S."/>
            <person name="Jansen J."/>
            <person name="Van den Hoogen J."/>
            <person name="Gungor B."/>
            <person name="Hartog M."/>
            <person name="Hontelez J."/>
            <person name="Verver J."/>
            <person name="Yang W.-C."/>
            <person name="Schijlen E."/>
            <person name="Repin R."/>
            <person name="Schilthuizen M."/>
            <person name="Schranz E."/>
            <person name="Heidstra R."/>
            <person name="Miyata K."/>
            <person name="Fedorova E."/>
            <person name="Kohlen W."/>
            <person name="Bisseling T."/>
            <person name="Smit S."/>
            <person name="Geurts R."/>
        </authorList>
    </citation>
    <scope>NUCLEOTIDE SEQUENCE [LARGE SCALE GENOMIC DNA]</scope>
    <source>
        <strain evidence="4">cv. RG33-2</strain>
    </source>
</reference>
<feature type="non-terminal residue" evidence="3">
    <location>
        <position position="1"/>
    </location>
</feature>
<name>A0A2P5FCX0_TREOI</name>
<gene>
    <name evidence="3" type="ORF">TorRG33x02_084680</name>
</gene>
<dbReference type="Proteomes" id="UP000237000">
    <property type="component" value="Unassembled WGS sequence"/>
</dbReference>
<keyword evidence="1" id="KW-0520">NAD</keyword>
<dbReference type="OrthoDB" id="1905256at2759"/>
<organism evidence="3 4">
    <name type="scientific">Trema orientale</name>
    <name type="common">Charcoal tree</name>
    <name type="synonym">Celtis orientalis</name>
    <dbReference type="NCBI Taxonomy" id="63057"/>
    <lineage>
        <taxon>Eukaryota</taxon>
        <taxon>Viridiplantae</taxon>
        <taxon>Streptophyta</taxon>
        <taxon>Embryophyta</taxon>
        <taxon>Tracheophyta</taxon>
        <taxon>Spermatophyta</taxon>
        <taxon>Magnoliopsida</taxon>
        <taxon>eudicotyledons</taxon>
        <taxon>Gunneridae</taxon>
        <taxon>Pentapetalae</taxon>
        <taxon>rosids</taxon>
        <taxon>fabids</taxon>
        <taxon>Rosales</taxon>
        <taxon>Cannabaceae</taxon>
        <taxon>Trema</taxon>
    </lineage>
</organism>
<dbReference type="EMBL" id="JXTC01000043">
    <property type="protein sequence ID" value="PON95639.1"/>
    <property type="molecule type" value="Genomic_DNA"/>
</dbReference>
<accession>A0A2P5FCX0</accession>